<dbReference type="PANTHER" id="PTHR37951:SF1">
    <property type="entry name" value="TYPE VI SECRETION SYSTEM COMPONENT TSSA1"/>
    <property type="match status" value="1"/>
</dbReference>
<dbReference type="EMBL" id="CP058554">
    <property type="protein sequence ID" value="QMV73828.1"/>
    <property type="molecule type" value="Genomic_DNA"/>
</dbReference>
<dbReference type="AlphaFoldDB" id="A0A7G5EIK3"/>
<dbReference type="InterPro" id="IPR017740">
    <property type="entry name" value="TssA-like"/>
</dbReference>
<feature type="domain" description="ImpA N-terminal" evidence="1">
    <location>
        <begin position="12"/>
        <end position="120"/>
    </location>
</feature>
<proteinExistence type="predicted"/>
<evidence type="ECO:0000313" key="3">
    <source>
        <dbReference type="Proteomes" id="UP000515240"/>
    </source>
</evidence>
<dbReference type="RefSeq" id="WP_182322888.1">
    <property type="nucleotide sequence ID" value="NZ_CP058554.1"/>
</dbReference>
<keyword evidence="3" id="KW-1185">Reference proteome</keyword>
<dbReference type="KEGG" id="cpis:HS961_13845"/>
<evidence type="ECO:0000259" key="1">
    <source>
        <dbReference type="Pfam" id="PF06812"/>
    </source>
</evidence>
<dbReference type="Proteomes" id="UP000515240">
    <property type="component" value="Chromosome"/>
</dbReference>
<organism evidence="2 3">
    <name type="scientific">Comamonas piscis</name>
    <dbReference type="NCBI Taxonomy" id="1562974"/>
    <lineage>
        <taxon>Bacteria</taxon>
        <taxon>Pseudomonadati</taxon>
        <taxon>Pseudomonadota</taxon>
        <taxon>Betaproteobacteria</taxon>
        <taxon>Burkholderiales</taxon>
        <taxon>Comamonadaceae</taxon>
        <taxon>Comamonas</taxon>
    </lineage>
</organism>
<dbReference type="NCBIfam" id="TIGR03363">
    <property type="entry name" value="VI_chp_8"/>
    <property type="match status" value="1"/>
</dbReference>
<sequence>MEDFNIGVDWTQPVSDALPAGKNTEFDTLYAELETAAIYSPEQQYGDTVIASKEPDWPQVLALASALCAQTKDVRILLLLTRALTRMHGLPGLHYGLQSVDTVCQLFWTQLHPLLEVEGEADPHMRYSVFCDFGDTSSLVADMRQSVVLPSHIGALTVKDLERLFDSGSIEINGISVTTSQIAQILEEQQHAGAAPLQEQLAQILALVSSIQARCRAHLGSDFEPDLQALRRPLEKVSKLIQPGDTAAAQTAPLQSQEEHVGGGMVATAGDIRSRKDAIRQLELVCRYLEQHEPTNPAPLLIRRAIKVMEMRFMDIVRHMAPDGLNQAMFIADAEPSDS</sequence>
<name>A0A7G5EIK3_9BURK</name>
<dbReference type="InterPro" id="IPR010657">
    <property type="entry name" value="ImpA_N"/>
</dbReference>
<reference evidence="2 3" key="1">
    <citation type="journal article" date="2020" name="G3 (Bethesda)">
        <title>CeMbio - The Caenorhabditis elegans Microbiome Resource.</title>
        <authorList>
            <person name="Dirksen P."/>
            <person name="Assie A."/>
            <person name="Zimmermann J."/>
            <person name="Zhang F."/>
            <person name="Tietje A.M."/>
            <person name="Marsh S.A."/>
            <person name="Felix M.A."/>
            <person name="Shapira M."/>
            <person name="Kaleta C."/>
            <person name="Schulenburg H."/>
            <person name="Samuel B."/>
        </authorList>
    </citation>
    <scope>NUCLEOTIDE SEQUENCE [LARGE SCALE GENOMIC DNA]</scope>
    <source>
        <strain evidence="2 3">BIGb0172</strain>
    </source>
</reference>
<dbReference type="PANTHER" id="PTHR37951">
    <property type="entry name" value="CYTOPLASMIC PROTEIN-RELATED"/>
    <property type="match status" value="1"/>
</dbReference>
<protein>
    <submittedName>
        <fullName evidence="2">Type VI secretion system protein TssA</fullName>
    </submittedName>
</protein>
<gene>
    <name evidence="2" type="primary">tssA</name>
    <name evidence="2" type="ORF">HS961_13845</name>
</gene>
<evidence type="ECO:0000313" key="2">
    <source>
        <dbReference type="EMBL" id="QMV73828.1"/>
    </source>
</evidence>
<accession>A0A7G5EIK3</accession>
<dbReference type="Pfam" id="PF06812">
    <property type="entry name" value="ImpA_N"/>
    <property type="match status" value="1"/>
</dbReference>